<feature type="compositionally biased region" description="Basic and acidic residues" evidence="1">
    <location>
        <begin position="576"/>
        <end position="594"/>
    </location>
</feature>
<dbReference type="AlphaFoldDB" id="A0A6H1ZG68"/>
<reference evidence="2" key="1">
    <citation type="submission" date="2020-03" db="EMBL/GenBank/DDBJ databases">
        <title>The deep terrestrial virosphere.</title>
        <authorList>
            <person name="Holmfeldt K."/>
            <person name="Nilsson E."/>
            <person name="Simone D."/>
            <person name="Lopez-Fernandez M."/>
            <person name="Wu X."/>
            <person name="de Brujin I."/>
            <person name="Lundin D."/>
            <person name="Andersson A."/>
            <person name="Bertilsson S."/>
            <person name="Dopson M."/>
        </authorList>
    </citation>
    <scope>NUCLEOTIDE SEQUENCE</scope>
    <source>
        <strain evidence="3">MM415B00684</strain>
        <strain evidence="2">TM448A00447</strain>
        <strain evidence="4">TM448B00974</strain>
    </source>
</reference>
<dbReference type="EMBL" id="MT144682">
    <property type="protein sequence ID" value="QJH97313.1"/>
    <property type="molecule type" value="Genomic_DNA"/>
</dbReference>
<dbReference type="Gene3D" id="3.40.50.300">
    <property type="entry name" value="P-loop containing nucleotide triphosphate hydrolases"/>
    <property type="match status" value="1"/>
</dbReference>
<evidence type="ECO:0000313" key="4">
    <source>
        <dbReference type="EMBL" id="QJH97313.1"/>
    </source>
</evidence>
<name>A0A6H1ZG68_9ZZZZ</name>
<dbReference type="Gene3D" id="3.30.420.240">
    <property type="match status" value="1"/>
</dbReference>
<evidence type="ECO:0000313" key="3">
    <source>
        <dbReference type="EMBL" id="QJA62926.1"/>
    </source>
</evidence>
<dbReference type="InterPro" id="IPR027417">
    <property type="entry name" value="P-loop_NTPase"/>
</dbReference>
<protein>
    <submittedName>
        <fullName evidence="3">Putative structural protein</fullName>
    </submittedName>
    <submittedName>
        <fullName evidence="2">Putative terminase</fullName>
    </submittedName>
</protein>
<sequence>MLDSKILQSKPTDIALELIAQLQRDLKGQRDSSAADKILDDDFFFARDVLGNHPVFPQTLDSCKDWKTLFTSIYALGRKAKRIVICAPRNSYKTTILASKVVNLIVRDRNIRIAYFTNVFDNAVQFGAAVRRQLEANEILLDAFGKFKPEGSEDELNGKASETRKAWRQDYFFVSGRSTNAKEPTLTIAAIGKTKVGQHYDIIICDDCVDNDNTKTPDAVKDTITWFKLISSLCDKASHYGPGGCIADCGTRYTDGDLHGWLLGETDDEASPWRTYSSIVLRAIENPKWDPVNRRFVKPALNFPFVLTADLLAEERQNGPYVFNSQYQNDPISEDAQIFRLSWIVMVRDYDVPRDLRNYILADYAYEIEDANDRTAIWVVGLDWERKAYCLDLSVGRWTLNDRCLRTVSLARKYDVECIALEEITANEGVFAELKRLRNEYRLKFRIQPIAGRSEQSKFRRILGLQPRFEGGRIFFLERDPKDWMGIPPELMRIGPDGEVTGDAVYELTRFPKARHDDIPDALSDIDKMDPERKVYLFTGASARNHDRLAYKAAPSYSDAPGPRLASGRILYQEASPHDPRQTTENFWSKHADALRQNTGAGQTLWPPRLPPTTGR</sequence>
<proteinExistence type="predicted"/>
<organism evidence="2">
    <name type="scientific">viral metagenome</name>
    <dbReference type="NCBI Taxonomy" id="1070528"/>
    <lineage>
        <taxon>unclassified sequences</taxon>
        <taxon>metagenomes</taxon>
        <taxon>organismal metagenomes</taxon>
    </lineage>
</organism>
<accession>A0A6H1ZG68</accession>
<evidence type="ECO:0000256" key="1">
    <source>
        <dbReference type="SAM" id="MobiDB-lite"/>
    </source>
</evidence>
<feature type="region of interest" description="Disordered" evidence="1">
    <location>
        <begin position="576"/>
        <end position="616"/>
    </location>
</feature>
<dbReference type="EMBL" id="MT141485">
    <property type="protein sequence ID" value="QJA62926.1"/>
    <property type="molecule type" value="Genomic_DNA"/>
</dbReference>
<gene>
    <name evidence="3" type="ORF">MM415B00684_0035</name>
    <name evidence="2" type="ORF">TM448A00447_0005</name>
    <name evidence="4" type="ORF">TM448B00974_0003</name>
</gene>
<dbReference type="EMBL" id="MT144014">
    <property type="protein sequence ID" value="QJA46528.1"/>
    <property type="molecule type" value="Genomic_DNA"/>
</dbReference>
<evidence type="ECO:0000313" key="2">
    <source>
        <dbReference type="EMBL" id="QJA46528.1"/>
    </source>
</evidence>